<organism evidence="1 2">
    <name type="scientific">Verticillium dahliae (strain VdLs.17 / ATCC MYA-4575 / FGSC 10137)</name>
    <name type="common">Verticillium wilt</name>
    <dbReference type="NCBI Taxonomy" id="498257"/>
    <lineage>
        <taxon>Eukaryota</taxon>
        <taxon>Fungi</taxon>
        <taxon>Dikarya</taxon>
        <taxon>Ascomycota</taxon>
        <taxon>Pezizomycotina</taxon>
        <taxon>Sordariomycetes</taxon>
        <taxon>Hypocreomycetidae</taxon>
        <taxon>Glomerellales</taxon>
        <taxon>Plectosphaerellaceae</taxon>
        <taxon>Verticillium</taxon>
    </lineage>
</organism>
<evidence type="ECO:0000313" key="2">
    <source>
        <dbReference type="Proteomes" id="UP000001611"/>
    </source>
</evidence>
<dbReference type="OMA" id="PEWRRIT"/>
<dbReference type="EMBL" id="DS572721">
    <property type="protein sequence ID" value="EGY19299.1"/>
    <property type="molecule type" value="Genomic_DNA"/>
</dbReference>
<sequence length="540" mass="59841">MVIITVPPPGDDIVDVLPESNAVENSTETLPGNRQLTVSLPSLDHDHGYSRPGSITVAHGNTKDALTLTLNRTIRVPDNQDINALPPSCGQFPLYRVRDYARNLPVNMVQKGGLFFPMYQREAMWIAFHANHPFAIKIYVGGVNAVSGFPMTENDKTRQKRARMLRASKQIQDYMVVPGQPWLDGIVSEDGKIRQFVAQPKGSGFAVEAQVTGEEKVGGIQIEIIPVKRNTPTQFDVRYEDREQRVVTRTFKLADRGITAESTWEDVKKVIRDEFDIALGDQVLSDHNDSAASAVGSRHASISFDNDVKLGDVYFPPYFSTLSVKNRPPPARRDFPVARTVPFQIVTRYAQFHLFLLTNCCSQVSVPLPVSLTLSWQTCSMTWPKAVVKEMGIAAGGLITQTINPDAYPADSWDSSASIMLNLQILDVASYSAVTGLPAPSTPVNGEEYARHGYPYFEIWNEEKTGVKGDFDEVKSVAQMEKERALAEGRDVPPEEKSVPVRIVKIGGQPRCFKTTFRPLEVLTKELEGLAIGPHDDSDL</sequence>
<dbReference type="Proteomes" id="UP000001611">
    <property type="component" value="Chromosome 3"/>
</dbReference>
<protein>
    <submittedName>
        <fullName evidence="1">Integral membrane protein</fullName>
    </submittedName>
</protein>
<dbReference type="GeneID" id="20711222"/>
<evidence type="ECO:0000313" key="1">
    <source>
        <dbReference type="EMBL" id="EGY19299.1"/>
    </source>
</evidence>
<proteinExistence type="predicted"/>
<accession>G2XHK5</accession>
<dbReference type="eggNOG" id="ENOG502S18D">
    <property type="taxonomic scope" value="Eukaryota"/>
</dbReference>
<dbReference type="OrthoDB" id="428577at2759"/>
<dbReference type="RefSeq" id="XP_009652913.1">
    <property type="nucleotide sequence ID" value="XM_009654618.1"/>
</dbReference>
<dbReference type="AlphaFoldDB" id="G2XHK5"/>
<dbReference type="KEGG" id="vda:VDAG_09759"/>
<keyword evidence="2" id="KW-1185">Reference proteome</keyword>
<reference evidence="1 2" key="1">
    <citation type="submission" date="2008-03" db="EMBL/GenBank/DDBJ databases">
        <title>The Genome Sequence of Verticillium dahliae VdLs.17.</title>
        <authorList>
            <consortium name="The Broad Institute Genome Sequencing Platform"/>
            <person name="Ma L.-J.J."/>
            <person name="Klosterman S.J."/>
            <person name="Subbarao K."/>
            <person name="Dobinson K."/>
            <person name="Veronese P."/>
            <person name="Kang S."/>
            <person name="Gold S.E."/>
            <person name="Young S."/>
            <person name="Jaffe D."/>
            <person name="Gnerre S."/>
            <person name="Berlin A."/>
            <person name="Heiman D."/>
            <person name="Hepburn T."/>
            <person name="Sykes S."/>
            <person name="Alvarado L."/>
            <person name="Kodira C.D."/>
            <person name="Lander E."/>
            <person name="Galagan J."/>
            <person name="Nusbaum C."/>
            <person name="Birren B."/>
        </authorList>
    </citation>
    <scope>NUCLEOTIDE SEQUENCE [LARGE SCALE GENOMIC DNA]</scope>
    <source>
        <strain evidence="2">VdLs.17 / ATCC MYA-4575 / FGSC 10137</strain>
    </source>
</reference>
<gene>
    <name evidence="1" type="ORF">VDAG_09759</name>
</gene>
<name>G2XHK5_VERDV</name>
<dbReference type="HOGENOM" id="CLU_027438_1_1_1"/>
<dbReference type="InParanoid" id="G2XHK5"/>